<keyword evidence="2" id="KW-1185">Reference proteome</keyword>
<dbReference type="Pfam" id="PF05258">
    <property type="entry name" value="DciA"/>
    <property type="match status" value="1"/>
</dbReference>
<reference evidence="1 2" key="1">
    <citation type="submission" date="2021-03" db="EMBL/GenBank/DDBJ databases">
        <title>Isolation and description of Capnocytophaga bilenii sp. nov., a novel Capnocytophaga species, isolated from a gingivitis subject.</title>
        <authorList>
            <person name="Antezack A."/>
            <person name="Monnet-Corti V."/>
            <person name="La Scola B."/>
        </authorList>
    </citation>
    <scope>NUCLEOTIDE SEQUENCE [LARGE SCALE GENOMIC DNA]</scope>
    <source>
        <strain evidence="1 2">Marseille-Q4570</strain>
    </source>
</reference>
<accession>A0ABS3PX53</accession>
<dbReference type="InterPro" id="IPR007922">
    <property type="entry name" value="DciA-like"/>
</dbReference>
<gene>
    <name evidence="1" type="ORF">J4N46_05600</name>
</gene>
<dbReference type="PANTHER" id="PTHR36456:SF1">
    <property type="entry name" value="UPF0232 PROTEIN SCO3875"/>
    <property type="match status" value="1"/>
</dbReference>
<evidence type="ECO:0000313" key="1">
    <source>
        <dbReference type="EMBL" id="MBO1883898.1"/>
    </source>
</evidence>
<name>A0ABS3PX53_9FLAO</name>
<protein>
    <submittedName>
        <fullName evidence="1">DUF721 domain-containing protein</fullName>
    </submittedName>
</protein>
<sequence length="96" mass="10706">MDKNVHSLGEVIELIIAQGKLKRGLQRARLPQLWGDILGDAVAKHTTLVSLDKRTLYVQLNSPALANELSYGKHKIIAYLNEALGEELIDKLIFLT</sequence>
<dbReference type="Proteomes" id="UP000681610">
    <property type="component" value="Unassembled WGS sequence"/>
</dbReference>
<dbReference type="EMBL" id="JAGDYP010000003">
    <property type="protein sequence ID" value="MBO1883898.1"/>
    <property type="molecule type" value="Genomic_DNA"/>
</dbReference>
<dbReference type="PANTHER" id="PTHR36456">
    <property type="entry name" value="UPF0232 PROTEIN SCO3875"/>
    <property type="match status" value="1"/>
</dbReference>
<organism evidence="1 2">
    <name type="scientific">Capnocytophaga bilenii</name>
    <dbReference type="NCBI Taxonomy" id="2819369"/>
    <lineage>
        <taxon>Bacteria</taxon>
        <taxon>Pseudomonadati</taxon>
        <taxon>Bacteroidota</taxon>
        <taxon>Flavobacteriia</taxon>
        <taxon>Flavobacteriales</taxon>
        <taxon>Flavobacteriaceae</taxon>
        <taxon>Capnocytophaga</taxon>
    </lineage>
</organism>
<evidence type="ECO:0000313" key="2">
    <source>
        <dbReference type="Proteomes" id="UP000681610"/>
    </source>
</evidence>
<comment type="caution">
    <text evidence="1">The sequence shown here is derived from an EMBL/GenBank/DDBJ whole genome shotgun (WGS) entry which is preliminary data.</text>
</comment>
<proteinExistence type="predicted"/>